<comment type="caution">
    <text evidence="1">The sequence shown here is derived from an EMBL/GenBank/DDBJ whole genome shotgun (WGS) entry which is preliminary data.</text>
</comment>
<protein>
    <submittedName>
        <fullName evidence="1">Uncharacterized protein</fullName>
    </submittedName>
</protein>
<dbReference type="AlphaFoldDB" id="A0A644YJ72"/>
<evidence type="ECO:0000313" key="1">
    <source>
        <dbReference type="EMBL" id="MPM28389.1"/>
    </source>
</evidence>
<organism evidence="1">
    <name type="scientific">bioreactor metagenome</name>
    <dbReference type="NCBI Taxonomy" id="1076179"/>
    <lineage>
        <taxon>unclassified sequences</taxon>
        <taxon>metagenomes</taxon>
        <taxon>ecological metagenomes</taxon>
    </lineage>
</organism>
<sequence>MFHHLPDGLPSSGDLYLVYPEIQYAAPVGQGFRDSLFPGIHEEAGATWKGQPVQPLFPSRRLQGSWEGTWAFSFRAFP</sequence>
<dbReference type="EMBL" id="VSSQ01005241">
    <property type="protein sequence ID" value="MPM28389.1"/>
    <property type="molecule type" value="Genomic_DNA"/>
</dbReference>
<accession>A0A644YJ72</accession>
<name>A0A644YJ72_9ZZZZ</name>
<gene>
    <name evidence="1" type="ORF">SDC9_74911</name>
</gene>
<proteinExistence type="predicted"/>
<reference evidence="1" key="1">
    <citation type="submission" date="2019-08" db="EMBL/GenBank/DDBJ databases">
        <authorList>
            <person name="Kucharzyk K."/>
            <person name="Murdoch R.W."/>
            <person name="Higgins S."/>
            <person name="Loffler F."/>
        </authorList>
    </citation>
    <scope>NUCLEOTIDE SEQUENCE</scope>
</reference>